<dbReference type="PANTHER" id="PTHR30461:SF2">
    <property type="entry name" value="SERINE RECOMBINASE PINE-RELATED"/>
    <property type="match status" value="1"/>
</dbReference>
<dbReference type="Gene3D" id="3.90.1750.20">
    <property type="entry name" value="Putative Large Serine Recombinase, Chain B, Domain 2"/>
    <property type="match status" value="1"/>
</dbReference>
<dbReference type="Pfam" id="PF07508">
    <property type="entry name" value="Recombinase"/>
    <property type="match status" value="1"/>
</dbReference>
<dbReference type="EMBL" id="JACOQK010000001">
    <property type="protein sequence ID" value="MBC5787081.1"/>
    <property type="molecule type" value="Genomic_DNA"/>
</dbReference>
<comment type="caution">
    <text evidence="4">The sequence shown here is derived from an EMBL/GenBank/DDBJ whole genome shotgun (WGS) entry which is preliminary data.</text>
</comment>
<evidence type="ECO:0000256" key="1">
    <source>
        <dbReference type="ARBA" id="ARBA00023125"/>
    </source>
</evidence>
<keyword evidence="5" id="KW-1185">Reference proteome</keyword>
<reference evidence="4 5" key="1">
    <citation type="submission" date="2020-08" db="EMBL/GenBank/DDBJ databases">
        <title>Genome public.</title>
        <authorList>
            <person name="Liu C."/>
            <person name="Sun Q."/>
        </authorList>
    </citation>
    <scope>NUCLEOTIDE SEQUENCE [LARGE SCALE GENOMIC DNA]</scope>
    <source>
        <strain evidence="4 5">NSJ-27</strain>
    </source>
</reference>
<feature type="domain" description="Recombinase" evidence="3">
    <location>
        <begin position="7"/>
        <end position="103"/>
    </location>
</feature>
<evidence type="ECO:0000313" key="5">
    <source>
        <dbReference type="Proteomes" id="UP000649151"/>
    </source>
</evidence>
<keyword evidence="2" id="KW-0233">DNA recombination</keyword>
<gene>
    <name evidence="4" type="ORF">H8Z77_03455</name>
</gene>
<keyword evidence="1" id="KW-0238">DNA-binding</keyword>
<evidence type="ECO:0000259" key="3">
    <source>
        <dbReference type="PROSITE" id="PS51737"/>
    </source>
</evidence>
<dbReference type="RefSeq" id="WP_069988773.1">
    <property type="nucleotide sequence ID" value="NZ_JACOQK010000001.1"/>
</dbReference>
<dbReference type="PROSITE" id="PS51737">
    <property type="entry name" value="RECOMBINASE_DNA_BIND"/>
    <property type="match status" value="1"/>
</dbReference>
<dbReference type="PANTHER" id="PTHR30461">
    <property type="entry name" value="DNA-INVERTASE FROM LAMBDOID PROPHAGE"/>
    <property type="match status" value="1"/>
</dbReference>
<proteinExistence type="predicted"/>
<dbReference type="Proteomes" id="UP000649151">
    <property type="component" value="Unassembled WGS sequence"/>
</dbReference>
<dbReference type="InterPro" id="IPR011109">
    <property type="entry name" value="DNA_bind_recombinase_dom"/>
</dbReference>
<dbReference type="InterPro" id="IPR050639">
    <property type="entry name" value="SSR_resolvase"/>
</dbReference>
<dbReference type="InterPro" id="IPR038109">
    <property type="entry name" value="DNA_bind_recomb_sf"/>
</dbReference>
<evidence type="ECO:0000256" key="2">
    <source>
        <dbReference type="ARBA" id="ARBA00023172"/>
    </source>
</evidence>
<organism evidence="4 5">
    <name type="scientific">Clostridium facile</name>
    <dbReference type="NCBI Taxonomy" id="2763035"/>
    <lineage>
        <taxon>Bacteria</taxon>
        <taxon>Bacillati</taxon>
        <taxon>Bacillota</taxon>
        <taxon>Clostridia</taxon>
        <taxon>Eubacteriales</taxon>
        <taxon>Clostridiaceae</taxon>
        <taxon>Clostridium</taxon>
    </lineage>
</organism>
<accession>A0ABR7IPL9</accession>
<evidence type="ECO:0000313" key="4">
    <source>
        <dbReference type="EMBL" id="MBC5787081.1"/>
    </source>
</evidence>
<sequence>MKIRNIPFGYCYQNGSIITHPKEEKVIKLIFHSYLNGESLLAISNELNYKNIEYMPGTTNWNKAKVKRIIEDKRYTGQQGYPLIVDTLLYEQVQELKLKRNTQKQINRQSDIYQIQVPVCCSYCGGFMKRMHNCRMKCKEKWICQNRQCKKEVQISDIDFIKSILEILNTIIYNPDLIQQPKIQLIESKKVCQLENEIFQMIEGYDFNKKILQQKALECAAIKYNNLSSNEYITNQLKADFEQSNPLSVFSSELFHKTVRAIQFDKSNKVNLILKNGQVINSKM</sequence>
<protein>
    <submittedName>
        <fullName evidence="4">Recombinase family protein</fullName>
    </submittedName>
</protein>
<name>A0ABR7IPL9_9CLOT</name>